<name>A0A124GUX7_9ACTN</name>
<accession>A0A124GUX7</accession>
<evidence type="ECO:0000313" key="2">
    <source>
        <dbReference type="Proteomes" id="UP000054024"/>
    </source>
</evidence>
<dbReference type="AlphaFoldDB" id="A0A124GUX7"/>
<keyword evidence="2" id="KW-1185">Reference proteome</keyword>
<gene>
    <name evidence="1" type="ORF">AQI70_34280</name>
</gene>
<sequence length="89" mass="9617">MREAVDLAVAVRADVDDGGAGRSALTERCEADTRAARIRDERRASALRRRLLSEETEAEAAVHQPGVAVLRLFLNPMPGRPRFPPPGGA</sequence>
<dbReference type="STRING" id="146536.AQI70_34280"/>
<comment type="caution">
    <text evidence="1">The sequence shown here is derived from an EMBL/GenBank/DDBJ whole genome shotgun (WGS) entry which is preliminary data.</text>
</comment>
<dbReference type="Proteomes" id="UP000054024">
    <property type="component" value="Unassembled WGS sequence"/>
</dbReference>
<proteinExistence type="predicted"/>
<dbReference type="EMBL" id="LMWJ01000032">
    <property type="protein sequence ID" value="KUM68252.1"/>
    <property type="molecule type" value="Genomic_DNA"/>
</dbReference>
<organism evidence="1 2">
    <name type="scientific">Streptomyces curacoi</name>
    <dbReference type="NCBI Taxonomy" id="146536"/>
    <lineage>
        <taxon>Bacteria</taxon>
        <taxon>Bacillati</taxon>
        <taxon>Actinomycetota</taxon>
        <taxon>Actinomycetes</taxon>
        <taxon>Kitasatosporales</taxon>
        <taxon>Streptomycetaceae</taxon>
        <taxon>Streptomyces</taxon>
    </lineage>
</organism>
<reference evidence="1 2" key="1">
    <citation type="submission" date="2015-10" db="EMBL/GenBank/DDBJ databases">
        <title>Draft genome sequence of Streptomyces curacoi DSM 40107, type strain for the species Streptomyces curacoi.</title>
        <authorList>
            <person name="Ruckert C."/>
            <person name="Winkler A."/>
            <person name="Kalinowski J."/>
            <person name="Kampfer P."/>
            <person name="Glaeser S."/>
        </authorList>
    </citation>
    <scope>NUCLEOTIDE SEQUENCE [LARGE SCALE GENOMIC DNA]</scope>
    <source>
        <strain evidence="1 2">DSM 40107</strain>
    </source>
</reference>
<evidence type="ECO:0000313" key="1">
    <source>
        <dbReference type="EMBL" id="KUM68252.1"/>
    </source>
</evidence>
<protein>
    <submittedName>
        <fullName evidence="1">Uncharacterized protein</fullName>
    </submittedName>
</protein>